<dbReference type="Gene3D" id="3.10.580.10">
    <property type="entry name" value="CBS-domain"/>
    <property type="match status" value="1"/>
</dbReference>
<dbReference type="PANTHER" id="PTHR43080:SF2">
    <property type="entry name" value="CBS DOMAIN-CONTAINING PROTEIN"/>
    <property type="match status" value="1"/>
</dbReference>
<reference evidence="4 5" key="1">
    <citation type="submission" date="2019-12" db="EMBL/GenBank/DDBJ databases">
        <title>Whole-genome analyses of novel actinobacteria.</title>
        <authorList>
            <person name="Sahin N."/>
            <person name="Saygin H."/>
        </authorList>
    </citation>
    <scope>NUCLEOTIDE SEQUENCE [LARGE SCALE GENOMIC DNA]</scope>
    <source>
        <strain evidence="4 5">KC615</strain>
    </source>
</reference>
<comment type="caution">
    <text evidence="4">The sequence shown here is derived from an EMBL/GenBank/DDBJ whole genome shotgun (WGS) entry which is preliminary data.</text>
</comment>
<keyword evidence="5" id="KW-1185">Reference proteome</keyword>
<dbReference type="PANTHER" id="PTHR43080">
    <property type="entry name" value="CBS DOMAIN-CONTAINING PROTEIN CBSX3, MITOCHONDRIAL"/>
    <property type="match status" value="1"/>
</dbReference>
<dbReference type="AlphaFoldDB" id="A0A6I4VS73"/>
<dbReference type="InterPro" id="IPR000644">
    <property type="entry name" value="CBS_dom"/>
</dbReference>
<gene>
    <name evidence="4" type="ORF">GSM42_12080</name>
</gene>
<proteinExistence type="predicted"/>
<dbReference type="SMART" id="SM00116">
    <property type="entry name" value="CBS"/>
    <property type="match status" value="2"/>
</dbReference>
<dbReference type="SUPFAM" id="SSF54631">
    <property type="entry name" value="CBS-domain pair"/>
    <property type="match status" value="1"/>
</dbReference>
<accession>A0A6I4VS73</accession>
<dbReference type="RefSeq" id="WP_160801794.1">
    <property type="nucleotide sequence ID" value="NZ_WUUL01000007.1"/>
</dbReference>
<evidence type="ECO:0000259" key="3">
    <source>
        <dbReference type="PROSITE" id="PS51371"/>
    </source>
</evidence>
<dbReference type="InterPro" id="IPR046342">
    <property type="entry name" value="CBS_dom_sf"/>
</dbReference>
<dbReference type="EMBL" id="WUUL01000007">
    <property type="protein sequence ID" value="MXQ54437.1"/>
    <property type="molecule type" value="Genomic_DNA"/>
</dbReference>
<organism evidence="4 5">
    <name type="scientific">Shimazuella alba</name>
    <dbReference type="NCBI Taxonomy" id="2690964"/>
    <lineage>
        <taxon>Bacteria</taxon>
        <taxon>Bacillati</taxon>
        <taxon>Bacillota</taxon>
        <taxon>Bacilli</taxon>
        <taxon>Bacillales</taxon>
        <taxon>Thermoactinomycetaceae</taxon>
        <taxon>Shimazuella</taxon>
    </lineage>
</organism>
<evidence type="ECO:0000256" key="2">
    <source>
        <dbReference type="PROSITE-ProRule" id="PRU00703"/>
    </source>
</evidence>
<keyword evidence="1 2" id="KW-0129">CBS domain</keyword>
<dbReference type="PROSITE" id="PS51371">
    <property type="entry name" value="CBS"/>
    <property type="match status" value="2"/>
</dbReference>
<sequence length="146" mass="16088">MHKVRDIMSTDIAHLSPDDNVFEAAVIMRNENVGMVPVCQDGHLKGIITDRDIVTRGIAEKKPNSCQINTIMSDHLVYGTPDMSVDDAAQKMAEAQIRRLPIVDQDQLVGIVSLGDLAVRSPYQNEASEALNEISETHNNHVSNNL</sequence>
<evidence type="ECO:0000313" key="4">
    <source>
        <dbReference type="EMBL" id="MXQ54437.1"/>
    </source>
</evidence>
<evidence type="ECO:0000313" key="5">
    <source>
        <dbReference type="Proteomes" id="UP000430692"/>
    </source>
</evidence>
<protein>
    <submittedName>
        <fullName evidence="4">CBS domain-containing protein</fullName>
    </submittedName>
</protein>
<dbReference type="CDD" id="cd04622">
    <property type="entry name" value="CBS_pair_HRP1_like"/>
    <property type="match status" value="1"/>
</dbReference>
<feature type="domain" description="CBS" evidence="3">
    <location>
        <begin position="8"/>
        <end position="63"/>
    </location>
</feature>
<name>A0A6I4VS73_9BACL</name>
<feature type="domain" description="CBS" evidence="3">
    <location>
        <begin position="72"/>
        <end position="128"/>
    </location>
</feature>
<dbReference type="Pfam" id="PF00571">
    <property type="entry name" value="CBS"/>
    <property type="match status" value="2"/>
</dbReference>
<dbReference type="Proteomes" id="UP000430692">
    <property type="component" value="Unassembled WGS sequence"/>
</dbReference>
<evidence type="ECO:0000256" key="1">
    <source>
        <dbReference type="ARBA" id="ARBA00023122"/>
    </source>
</evidence>
<dbReference type="InterPro" id="IPR051257">
    <property type="entry name" value="Diverse_CBS-Domain"/>
</dbReference>